<reference evidence="1 2" key="1">
    <citation type="submission" date="2018-08" db="EMBL/GenBank/DDBJ databases">
        <title>A genome reference for cultivated species of the human gut microbiota.</title>
        <authorList>
            <person name="Zou Y."/>
            <person name="Xue W."/>
            <person name="Luo G."/>
        </authorList>
    </citation>
    <scope>NUCLEOTIDE SEQUENCE [LARGE SCALE GENOMIC DNA]</scope>
    <source>
        <strain evidence="1 2">AF15-25</strain>
    </source>
</reference>
<dbReference type="AlphaFoldDB" id="A0AA92TPH8"/>
<protein>
    <recommendedName>
        <fullName evidence="3">Site-specific DNA-methyltransferase (adenine-specific)</fullName>
    </recommendedName>
</protein>
<evidence type="ECO:0008006" key="3">
    <source>
        <dbReference type="Google" id="ProtNLM"/>
    </source>
</evidence>
<proteinExistence type="predicted"/>
<sequence>MSTQELQQRTAVNIQEKANLIWAIADKLVGTYKPHEYGQVILPLCVIHQGIW</sequence>
<evidence type="ECO:0000313" key="2">
    <source>
        <dbReference type="Proteomes" id="UP000285236"/>
    </source>
</evidence>
<accession>A0AA92TPH8</accession>
<dbReference type="EMBL" id="QRYP01000057">
    <property type="protein sequence ID" value="RGU90729.1"/>
    <property type="molecule type" value="Genomic_DNA"/>
</dbReference>
<gene>
    <name evidence="1" type="ORF">DWW35_14200</name>
</gene>
<dbReference type="RefSeq" id="WP_118081802.1">
    <property type="nucleotide sequence ID" value="NZ_CATKVV010000008.1"/>
</dbReference>
<evidence type="ECO:0000313" key="1">
    <source>
        <dbReference type="EMBL" id="RGU90729.1"/>
    </source>
</evidence>
<name>A0AA92TPH8_9BACT</name>
<comment type="caution">
    <text evidence="1">The sequence shown here is derived from an EMBL/GenBank/DDBJ whole genome shotgun (WGS) entry which is preliminary data.</text>
</comment>
<dbReference type="Proteomes" id="UP000285236">
    <property type="component" value="Unassembled WGS sequence"/>
</dbReference>
<organism evidence="1 2">
    <name type="scientific">Segatella copri</name>
    <dbReference type="NCBI Taxonomy" id="165179"/>
    <lineage>
        <taxon>Bacteria</taxon>
        <taxon>Pseudomonadati</taxon>
        <taxon>Bacteroidota</taxon>
        <taxon>Bacteroidia</taxon>
        <taxon>Bacteroidales</taxon>
        <taxon>Prevotellaceae</taxon>
        <taxon>Segatella</taxon>
    </lineage>
</organism>